<dbReference type="SUPFAM" id="SSF54506">
    <property type="entry name" value="Diaminopimelate epimerase-like"/>
    <property type="match status" value="1"/>
</dbReference>
<dbReference type="Proteomes" id="UP000242501">
    <property type="component" value="Unassembled WGS sequence"/>
</dbReference>
<dbReference type="InterPro" id="IPR003719">
    <property type="entry name" value="Phenazine_PhzF-like"/>
</dbReference>
<dbReference type="PIRSF" id="PIRSF016184">
    <property type="entry name" value="PhzC_PhzF"/>
    <property type="match status" value="1"/>
</dbReference>
<dbReference type="GO" id="GO:0016853">
    <property type="term" value="F:isomerase activity"/>
    <property type="evidence" value="ECO:0007669"/>
    <property type="project" value="UniProtKB-KW"/>
</dbReference>
<organism evidence="4 5">
    <name type="scientific">Acinetobacter boissieri</name>
    <dbReference type="NCBI Taxonomy" id="1219383"/>
    <lineage>
        <taxon>Bacteria</taxon>
        <taxon>Pseudomonadati</taxon>
        <taxon>Pseudomonadota</taxon>
        <taxon>Gammaproteobacteria</taxon>
        <taxon>Moraxellales</taxon>
        <taxon>Moraxellaceae</taxon>
        <taxon>Acinetobacter</taxon>
    </lineage>
</organism>
<evidence type="ECO:0000256" key="3">
    <source>
        <dbReference type="PIRSR" id="PIRSR016184-1"/>
    </source>
</evidence>
<dbReference type="STRING" id="1219383.SAMN05421733_1042"/>
<reference evidence="5" key="1">
    <citation type="submission" date="2016-09" db="EMBL/GenBank/DDBJ databases">
        <authorList>
            <person name="Varghese N."/>
            <person name="Submissions S."/>
        </authorList>
    </citation>
    <scope>NUCLEOTIDE SEQUENCE [LARGE SCALE GENOMIC DNA]</scope>
    <source>
        <strain evidence="5">ANC 4422</strain>
    </source>
</reference>
<keyword evidence="2" id="KW-0413">Isomerase</keyword>
<dbReference type="OrthoDB" id="9788221at2"/>
<dbReference type="EMBL" id="FMYL01000004">
    <property type="protein sequence ID" value="SDB89488.1"/>
    <property type="molecule type" value="Genomic_DNA"/>
</dbReference>
<dbReference type="Pfam" id="PF02567">
    <property type="entry name" value="PhzC-PhzF"/>
    <property type="match status" value="1"/>
</dbReference>
<gene>
    <name evidence="4" type="ORF">SAMN05421733_1042</name>
</gene>
<evidence type="ECO:0000313" key="5">
    <source>
        <dbReference type="Proteomes" id="UP000242501"/>
    </source>
</evidence>
<evidence type="ECO:0000313" key="4">
    <source>
        <dbReference type="EMBL" id="SDB89488.1"/>
    </source>
</evidence>
<feature type="active site" evidence="3">
    <location>
        <position position="45"/>
    </location>
</feature>
<dbReference type="NCBIfam" id="TIGR00654">
    <property type="entry name" value="PhzF_family"/>
    <property type="match status" value="1"/>
</dbReference>
<accession>A0A1G6H5T2</accession>
<dbReference type="AlphaFoldDB" id="A0A1G6H5T2"/>
<comment type="similarity">
    <text evidence="1">Belongs to the PhzF family.</text>
</comment>
<evidence type="ECO:0000256" key="1">
    <source>
        <dbReference type="ARBA" id="ARBA00008270"/>
    </source>
</evidence>
<protein>
    <submittedName>
        <fullName evidence="4">Phenazine biosynthesis protein PhzF family</fullName>
    </submittedName>
</protein>
<dbReference type="GO" id="GO:0005737">
    <property type="term" value="C:cytoplasm"/>
    <property type="evidence" value="ECO:0007669"/>
    <property type="project" value="TreeGrafter"/>
</dbReference>
<keyword evidence="5" id="KW-1185">Reference proteome</keyword>
<proteinExistence type="inferred from homology"/>
<dbReference type="PANTHER" id="PTHR13774:SF17">
    <property type="entry name" value="PHENAZINE BIOSYNTHESIS-LIKE DOMAIN-CONTAINING PROTEIN"/>
    <property type="match status" value="1"/>
</dbReference>
<evidence type="ECO:0000256" key="2">
    <source>
        <dbReference type="ARBA" id="ARBA00023235"/>
    </source>
</evidence>
<dbReference type="Gene3D" id="3.10.310.10">
    <property type="entry name" value="Diaminopimelate Epimerase, Chain A, domain 1"/>
    <property type="match status" value="2"/>
</dbReference>
<name>A0A1G6H5T2_9GAMM</name>
<dbReference type="PANTHER" id="PTHR13774">
    <property type="entry name" value="PHENAZINE BIOSYNTHESIS PROTEIN"/>
    <property type="match status" value="1"/>
</dbReference>
<dbReference type="RefSeq" id="WP_092747279.1">
    <property type="nucleotide sequence ID" value="NZ_FMYL01000004.1"/>
</dbReference>
<sequence length="274" mass="30907">MLKMYQVDAFSQELFKGNSAAVIILNEWLDESLMQNIALENNLSETAFLKASTDESYHIRWFTPTDEIAFCGHATLASAFILFENNPALKNLRFTTNEMGDFYIQQDTDGLIVMEFPVRQPTVLEEIPQGLVEALGTPFKTLYVNDQAYVVEYEHAEQVLELQPDFLHLKSICLNAKVNDGKTKDVVITAPSDQAEYDFISRYFAPAIGVNEDPVTGSIHTALAPFWSQRFNKPELIAYQASTRGGVLYCKQLSAQRMQVAGYAKLYMVAEIFV</sequence>